<feature type="compositionally biased region" description="Basic and acidic residues" evidence="2">
    <location>
        <begin position="553"/>
        <end position="575"/>
    </location>
</feature>
<dbReference type="PANTHER" id="PTHR13843:SF12">
    <property type="entry name" value="ATPASE F1_V1_A1 COMPLEX ALPHA_BETA SUBUNIT NUCLEOTIDE-BINDING DOMAIN-CONTAINING PROTEIN"/>
    <property type="match status" value="1"/>
</dbReference>
<feature type="compositionally biased region" description="Low complexity" evidence="2">
    <location>
        <begin position="3852"/>
        <end position="3862"/>
    </location>
</feature>
<feature type="compositionally biased region" description="Low complexity" evidence="2">
    <location>
        <begin position="1589"/>
        <end position="1600"/>
    </location>
</feature>
<feature type="region of interest" description="Disordered" evidence="2">
    <location>
        <begin position="2143"/>
        <end position="2199"/>
    </location>
</feature>
<feature type="compositionally biased region" description="Basic and acidic residues" evidence="2">
    <location>
        <begin position="2894"/>
        <end position="2912"/>
    </location>
</feature>
<keyword evidence="1" id="KW-0175">Coiled coil</keyword>
<feature type="compositionally biased region" description="Basic and acidic residues" evidence="2">
    <location>
        <begin position="1488"/>
        <end position="1537"/>
    </location>
</feature>
<feature type="compositionally biased region" description="Polar residues" evidence="2">
    <location>
        <begin position="776"/>
        <end position="785"/>
    </location>
</feature>
<dbReference type="OMA" id="KMASPPH"/>
<dbReference type="GO" id="GO:0016358">
    <property type="term" value="P:dendrite development"/>
    <property type="evidence" value="ECO:0007669"/>
    <property type="project" value="TreeGrafter"/>
</dbReference>
<feature type="compositionally biased region" description="Basic and acidic residues" evidence="2">
    <location>
        <begin position="2989"/>
        <end position="2998"/>
    </location>
</feature>
<reference evidence="5" key="1">
    <citation type="journal article" date="2013" name="Genome Biol.">
        <title>Draft genome of the mountain pine beetle, Dendroctonus ponderosae Hopkins, a major forest pest.</title>
        <authorList>
            <person name="Keeling C.I."/>
            <person name="Yuen M.M."/>
            <person name="Liao N.Y."/>
            <person name="Docking T.R."/>
            <person name="Chan S.K."/>
            <person name="Taylor G.A."/>
            <person name="Palmquist D.L."/>
            <person name="Jackman S.D."/>
            <person name="Nguyen A."/>
            <person name="Li M."/>
            <person name="Henderson H."/>
            <person name="Janes J.K."/>
            <person name="Zhao Y."/>
            <person name="Pandoh P."/>
            <person name="Moore R."/>
            <person name="Sperling F.A."/>
            <person name="Huber D.P."/>
            <person name="Birol I."/>
            <person name="Jones S.J."/>
            <person name="Bohlmann J."/>
        </authorList>
    </citation>
    <scope>NUCLEOTIDE SEQUENCE</scope>
</reference>
<feature type="compositionally biased region" description="Basic and acidic residues" evidence="2">
    <location>
        <begin position="2253"/>
        <end position="2292"/>
    </location>
</feature>
<feature type="region of interest" description="Disordered" evidence="2">
    <location>
        <begin position="2787"/>
        <end position="2864"/>
    </location>
</feature>
<feature type="compositionally biased region" description="Polar residues" evidence="2">
    <location>
        <begin position="632"/>
        <end position="644"/>
    </location>
</feature>
<feature type="compositionally biased region" description="Basic and acidic residues" evidence="2">
    <location>
        <begin position="2409"/>
        <end position="2431"/>
    </location>
</feature>
<feature type="compositionally biased region" description="Basic and acidic residues" evidence="2">
    <location>
        <begin position="2729"/>
        <end position="2751"/>
    </location>
</feature>
<feature type="compositionally biased region" description="Acidic residues" evidence="2">
    <location>
        <begin position="1286"/>
        <end position="1297"/>
    </location>
</feature>
<feature type="region of interest" description="Disordered" evidence="2">
    <location>
        <begin position="2543"/>
        <end position="2570"/>
    </location>
</feature>
<evidence type="ECO:0000259" key="4">
    <source>
        <dbReference type="Pfam" id="PF25281"/>
    </source>
</evidence>
<dbReference type="Pfam" id="PF23415">
    <property type="entry name" value="MAPB1_N"/>
    <property type="match status" value="1"/>
</dbReference>
<protein>
    <recommendedName>
        <fullName evidence="6">Microtubule-associated protein futsch</fullName>
    </recommendedName>
</protein>
<feature type="region of interest" description="Disordered" evidence="2">
    <location>
        <begin position="3976"/>
        <end position="4008"/>
    </location>
</feature>
<feature type="compositionally biased region" description="Basic and acidic residues" evidence="2">
    <location>
        <begin position="3669"/>
        <end position="3704"/>
    </location>
</feature>
<dbReference type="GO" id="GO:0005875">
    <property type="term" value="C:microtubule associated complex"/>
    <property type="evidence" value="ECO:0007669"/>
    <property type="project" value="TreeGrafter"/>
</dbReference>
<feature type="compositionally biased region" description="Basic and acidic residues" evidence="2">
    <location>
        <begin position="2460"/>
        <end position="2475"/>
    </location>
</feature>
<feature type="compositionally biased region" description="Basic and acidic residues" evidence="2">
    <location>
        <begin position="2648"/>
        <end position="2675"/>
    </location>
</feature>
<evidence type="ECO:0008006" key="6">
    <source>
        <dbReference type="Google" id="ProtNLM"/>
    </source>
</evidence>
<feature type="compositionally biased region" description="Basic and acidic residues" evidence="2">
    <location>
        <begin position="3149"/>
        <end position="3225"/>
    </location>
</feature>
<feature type="compositionally biased region" description="Low complexity" evidence="2">
    <location>
        <begin position="1327"/>
        <end position="1341"/>
    </location>
</feature>
<feature type="compositionally biased region" description="Basic and acidic residues" evidence="2">
    <location>
        <begin position="833"/>
        <end position="863"/>
    </location>
</feature>
<feature type="compositionally biased region" description="Polar residues" evidence="2">
    <location>
        <begin position="819"/>
        <end position="829"/>
    </location>
</feature>
<dbReference type="GO" id="GO:0000226">
    <property type="term" value="P:microtubule cytoskeleton organization"/>
    <property type="evidence" value="ECO:0007669"/>
    <property type="project" value="InterPro"/>
</dbReference>
<dbReference type="InterPro" id="IPR026074">
    <property type="entry name" value="MAP1"/>
</dbReference>
<feature type="region of interest" description="Disordered" evidence="2">
    <location>
        <begin position="1488"/>
        <end position="1701"/>
    </location>
</feature>
<dbReference type="HOGENOM" id="CLU_223890_0_0_1"/>
<feature type="region of interest" description="Disordered" evidence="2">
    <location>
        <begin position="1944"/>
        <end position="1971"/>
    </location>
</feature>
<feature type="region of interest" description="Disordered" evidence="2">
    <location>
        <begin position="4065"/>
        <end position="4118"/>
    </location>
</feature>
<feature type="region of interest" description="Disordered" evidence="2">
    <location>
        <begin position="3825"/>
        <end position="3906"/>
    </location>
</feature>
<feature type="region of interest" description="Disordered" evidence="2">
    <location>
        <begin position="420"/>
        <end position="654"/>
    </location>
</feature>
<feature type="compositionally biased region" description="Basic and acidic residues" evidence="2">
    <location>
        <begin position="2020"/>
        <end position="2041"/>
    </location>
</feature>
<feature type="coiled-coil region" evidence="1">
    <location>
        <begin position="3350"/>
        <end position="3515"/>
    </location>
</feature>
<dbReference type="GO" id="GO:0043025">
    <property type="term" value="C:neuronal cell body"/>
    <property type="evidence" value="ECO:0007669"/>
    <property type="project" value="TreeGrafter"/>
</dbReference>
<feature type="region of interest" description="Disordered" evidence="2">
    <location>
        <begin position="2008"/>
        <end position="2041"/>
    </location>
</feature>
<feature type="compositionally biased region" description="Basic and acidic residues" evidence="2">
    <location>
        <begin position="619"/>
        <end position="631"/>
    </location>
</feature>
<feature type="region of interest" description="Disordered" evidence="2">
    <location>
        <begin position="1264"/>
        <end position="1438"/>
    </location>
</feature>
<feature type="compositionally biased region" description="Basic and acidic residues" evidence="2">
    <location>
        <begin position="3877"/>
        <end position="3889"/>
    </location>
</feature>
<feature type="compositionally biased region" description="Basic and acidic residues" evidence="2">
    <location>
        <begin position="2104"/>
        <end position="2113"/>
    </location>
</feature>
<feature type="compositionally biased region" description="Basic and acidic residues" evidence="2">
    <location>
        <begin position="420"/>
        <end position="540"/>
    </location>
</feature>
<feature type="region of interest" description="Disordered" evidence="2">
    <location>
        <begin position="2409"/>
        <end position="2477"/>
    </location>
</feature>
<feature type="compositionally biased region" description="Basic and acidic residues" evidence="2">
    <location>
        <begin position="2683"/>
        <end position="2718"/>
    </location>
</feature>
<dbReference type="GO" id="GO:0003779">
    <property type="term" value="F:actin binding"/>
    <property type="evidence" value="ECO:0007669"/>
    <property type="project" value="TreeGrafter"/>
</dbReference>
<feature type="domain" description="Microtubule-associated protein 1A/B/S-like MBL-like" evidence="4">
    <location>
        <begin position="145"/>
        <end position="407"/>
    </location>
</feature>
<feature type="compositionally biased region" description="Basic and acidic residues" evidence="2">
    <location>
        <begin position="722"/>
        <end position="771"/>
    </location>
</feature>
<dbReference type="GO" id="GO:0005829">
    <property type="term" value="C:cytosol"/>
    <property type="evidence" value="ECO:0007669"/>
    <property type="project" value="TreeGrafter"/>
</dbReference>
<feature type="region of interest" description="Disordered" evidence="2">
    <location>
        <begin position="2894"/>
        <end position="2949"/>
    </location>
</feature>
<dbReference type="GO" id="GO:0007409">
    <property type="term" value="P:axonogenesis"/>
    <property type="evidence" value="ECO:0007669"/>
    <property type="project" value="TreeGrafter"/>
</dbReference>
<feature type="compositionally biased region" description="Basic and acidic residues" evidence="2">
    <location>
        <begin position="1160"/>
        <end position="1175"/>
    </location>
</feature>
<feature type="compositionally biased region" description="Basic and acidic residues" evidence="2">
    <location>
        <begin position="1603"/>
        <end position="1619"/>
    </location>
</feature>
<feature type="compositionally biased region" description="Basic and acidic residues" evidence="2">
    <location>
        <begin position="805"/>
        <end position="816"/>
    </location>
</feature>
<feature type="compositionally biased region" description="Low complexity" evidence="2">
    <location>
        <begin position="1639"/>
        <end position="1657"/>
    </location>
</feature>
<feature type="compositionally biased region" description="Basic and acidic residues" evidence="2">
    <location>
        <begin position="2928"/>
        <end position="2937"/>
    </location>
</feature>
<feature type="compositionally biased region" description="Basic and acidic residues" evidence="2">
    <location>
        <begin position="1364"/>
        <end position="1378"/>
    </location>
</feature>
<organism evidence="5">
    <name type="scientific">Dendroctonus ponderosae</name>
    <name type="common">Mountain pine beetle</name>
    <dbReference type="NCBI Taxonomy" id="77166"/>
    <lineage>
        <taxon>Eukaryota</taxon>
        <taxon>Metazoa</taxon>
        <taxon>Ecdysozoa</taxon>
        <taxon>Arthropoda</taxon>
        <taxon>Hexapoda</taxon>
        <taxon>Insecta</taxon>
        <taxon>Pterygota</taxon>
        <taxon>Neoptera</taxon>
        <taxon>Endopterygota</taxon>
        <taxon>Coleoptera</taxon>
        <taxon>Polyphaga</taxon>
        <taxon>Cucujiformia</taxon>
        <taxon>Curculionidae</taxon>
        <taxon>Scolytinae</taxon>
        <taxon>Dendroctonus</taxon>
    </lineage>
</organism>
<sequence length="4204" mass="466460">MGERLIQFASENLVTEILIHPAVSTLSQCVRNLLSSFTRHRHIIHAGYTFQANGSWALQDGTFSYSDFVEAFQEIEVQRVIHAYENGISIDLHCSVEGDWPRLPKEYFTKSCKVRVNPTDVLTTGSPSISRFIKYLDPFLVPTVLEDILESSDVVGNIRFSRPTLYVFPGGQGDAALFGINGFNMLLDGGYSRKACFWDFVRHLDRLDAVLMTRLNNSSVSGVSSVLERKKQGAVYPQIGHFFCNIQERKSLLSPDGDKDKDPLIVSLLDEGQNIIQDLRQLNLSPQVCYRDSDPIILYHKVGHGTLNMYVLSPDKNSREVREFLQKWNQSDSKLFAASKPGKDFNFPLQNLVSICALLIWQPANPNDTITRILYPGSTPQKKIFEGLERLKNMECMKHPICSVRSVIPAKKTKQEVLEKMAKTEKKTENKPLIEDSIKKEMNGDVIREKQVTKSDSLESDKEKRAKKIEDVRKSEKTDQREGLENGEKAKAKPRTVEPKPKPKEEPKKKAPVEKKGPPTPKKTIENKKNGEVKEKERKAPLKPSPQATPAKSTKDANNRKVIESKKALPKKEVTPKPAPAAESKPKPERKPISRRPKATKGPPSPIKKMTNGVQKPDSLSKRGKLDKEGTTDSSTVSTPSADQESILKKDISKLTPEELEQLKDKELEELKEEQDAIKEIEAVFRKGEAETDQTEPGVRKIKEISIDDHLDTEEYLIIEKEDIEHDSLDQEAKEDEMQKLVRDSEESEKQRKLSAEEELKTTDLPEEKPLKLSGTPDSKQQQITSPDDKAPSDDKKEPAEEEVKEIIESQRDEKVSANVESGATTTAPTLPEDERITLDEIKEDNGQPIEEKHIKEETKEKGLPVIQLPPKSQQGSPLKQPLASIQLDKQKHVRDIVKTPDEVADLPMHEEADYQEFNGDEKKTNEITPPKSKEDDVKPPTIQSGQEKKYVEEAPAPTNWKPTESVIENASVAKSDAVEKCDILEKAEVETKEKSDQDNNIVLPEERIKESMEDEWVVITKAEETVPEAKEQVLPKAEDIDRALADKVISDQIAQEVALGLKAAEEKDQDSETEVNGHEVRKEDEVEGIVESDKEDITALIEEADRKPIADSKSGKIPELPHALNDLASVQISIKQDLEKMSKVDEKLAELKSFSTEKDGVKVEKSTRSPEHAESVILTDSSPEDEGPDIFKDLTIDKAELGRKSPAEREEDVKKIVASVAEVLKSEAPLEEFQGKLPLVQELRETHITTQDSPILEVKIIKTDDIPPIPEEADDDLKFKSGAELSEDTSDKEDDAGVVHRMLVTASSEDGGEEIEICPAGTIIFSKSSESSGRSSPEGSQKTPSQKSSIVETLTDTASTAKHITDLETASKAKAAELEEESQAQEAATGAQEVAAKPVEATSAENVADAEQQGTREKRQTEESWATLEHTKDQFKSAGELEEKFIDSKVASSLESKVPVLEDTHKEPVSLPSKELSDFILDDKLAAPAAKEETERSSKLKEEVIDASKAPEKEQQIDKESTSIEQKEQLESKVDSKVPVPPVDIPQDSISLLPKDITDELQSSGAIKDLTELKSASKEAESTEAKLTETAAELKAALSPAQDERKESLSEGVKKEIAEFPQVLKDTTQEPSLEIKAESSPASKASSSSESEPLESQKGAVVLGKEADKLAEVKPLPEASLMGEKDKISKDASGEPEAAETTFEKIEHQMDQGLEYLEEKAVGFMAGITDTLKKFGDKSQATDDKFPTGSELLEATRELEEQLEDSLSSIGDRKLDGIIKSDTDPKDKGGLVDNTGKTWPCEDERNVPATELPKMPDHPISADLIKAEFIESAEDFTKKTEQSLETVLSDFKEEDKSILHDILQNETVKTGKDPEKPADLKGKDTGAKAQDEQVEHKEVEKSQAASPERRRSIIESAEEFVEKTEKTLESVFSAIEGGAKAGLQDILTDQKPKNEAAEEKPKAATDSKTTAEYIETNAIETKPQTPQVQDLKMNIIESVEEVVEKSTKTSGSVFSSMEEGGKTLLHDTLPEDPPKIEKYDSKTAVKEVGDLKKDILERTEDFIEKSSKSLESAFTAIEDQGKSLLHDILPGEKPKTGAFDSKSLTEHSESIPIEEKVQESANLKHEELIKDQTGLIEQKVGVIEPGKPQTEGDVEKTKTEVTTVGSKPLDKDTEEKVPDDLPEAPKDEGKPVERRGSIIESAEEFVQKSEKALESVMSAIGEGAKSLLHDSLVEEKSKADEVAAKVSSTDSKVQEKDSKDVVVGDKAEKDVEIGSKQEEVPKSEEHLSERKSSIIESAEEFMHKSEKALEAVFSAIGDGAKSLLKTDKVTDKPTSDPGSKLSDENSEERGDSKKSRTDEEPSKSPDVLHERRSSIVESAEEQVEKSEKATGSVLSAIGEGAKSMLHDILPEAKVKTETAAEKPKAEDHSLGSKSSGDDTEDSVISKKSQDGQESDSKDEELSKSPEVLHERKSSIAESVEEFVEKSEKAIESVFSTIGEGAKSLLNDVLPEAKVKTEKAAEKPKAEEHALDFKALDEDIKDSVISKKSQDEHKSNLKEEEISKSPEVLLERKSSIIESAEEFVEKSEKAMESVFSAIGEGAKSLLHDILPEPKAETEEAAEKPKAEAHPSDSKSSSEDTGDSTVSKKSQDEHKSGLKEEEISKSPEVVLERKSSIIESAEEFVEKSEKAMESPKAETEEAAEKPKAEAHPSDSKSSSEDTGDSTVSKKSQDEHKSGLKEEEISKSPEVVLERKSSIIESAEEFVEKSEKAMESVFSAIGEGAKSLLHDILPEPKAETEEAAEKPKAEAHPSDSKSSSEDTGDSTVSKKSQDEHKSDLKEEEISKTPEVLLERKSSIVESAEKCVEKSEKTLESVFTAIGEGAKSLLHDILPEAKAKTEEAAGKPKAEEHSPESTSLGDKTLEVQPADTKHEYHSEKSQTGLPQQRESILDAAEDFIEKSEKSLESVFSTIGGAAQSILPEEKNVAAHPETVCDKLQKTQEVPPADASAVEEASPVQGTPKEQKHLEHQIVPVKSAEKLDKPGLQEQELKASIEDKQKSTSENEVDAPKTLEDSASKLKSASKQEVEKPKAFSEDLKKIDGKQPESEGDREVKHVPESSEEVEHLAKEVEDGECLFGAKNKVEFKIEKDVAEKEKDLKTMEAVDSKRAKDLDEVAQDKPIDKDYKLEAKEETRLERAAQPKASKEDIVDDKNVHEKEKESEKSDDLSISTEKSALSVKPLDDLSKQAEVTLLYDSKLSEDFNVAKEVLEKEEKQLEEKADQLRKDYEGLSKLTKEISFEKCKAAEEYEVGEELLEKADRQLEDEAHTLRKSYEDLSKLVESAQFDKCKVSDEYKVAKEVLEREAKQIEEEADHLKKSYKDLSKLAQSTSFDKCKISDECKVAKEDVERDENQIEEEADHLRRSYEDLSKLAESTPFDKCKVADEYKVAEEVLEKEEEQVEEEADHLKKSYEGLSKLAESTSFDKCKVTDGYKVAKEILEKEEKQIEEEADHLKKSYGDLSKLAESTSFDKCKISEEFKEAKEEKQLEKEVDHLKKSYEDLSKLAESTVVDKCKVTDEYKVAKEILEKEEKQIENETDHLRMSYEDLAKLADSTPFDKCHTFDEYKVDKDVMEKEDRNLENTADALRKSYEDLSNLADPTQFEKCQISKPKVEKEQPLDKCKTSELKLEDSNKMEHFSASDKPVEEETELRQAGLPLESSKLISDISSLDRTQKIDEAKVETKSEAVLGKPPSSQAEKGEKESMEKSSVSQDSSALRVDQPEGKKLSISDVEISIKTDMDRREASQTFLDNERSIICDRTDAKVYIRPKESSAGQEGASTVADKTSPVMGAPSDKSSSDIESSGKTTPPTVPISPVAKELKSPSSKHEGGFSEQTETDEDDLSTKSQVAFSQSDLDELDMKLDPMSTSFYGALPHEDEEPLSGTYLYEITKAKFSTELPVAGKELQAGEMSLMTASCIGELPSGPDDDLKKDRVDSNGKPEETPAPSYLYEVTKARFDLQPKEMDLMTASFIGEELPGQASGPEPSDPMTTSVYFGETSEGAYDPIASWGKPLGLPSPAPPNNNEKGTPKREKKLPAHVTAKNKLNDDKKRPESPSKLKQKKANVVYVDLSYVPHHGNHYYSYVDFFKRIRARYYVFSGLEPSRQVYDALLEAKQTWEDKELDVHIHFHLIKFNHFAVKNEVDLQ</sequence>
<dbReference type="EMBL" id="KB740960">
    <property type="protein sequence ID" value="ENN76999.1"/>
    <property type="molecule type" value="Genomic_DNA"/>
</dbReference>
<gene>
    <name evidence="5" type="ORF">YQE_06493</name>
</gene>
<feature type="compositionally biased region" description="Basic and acidic residues" evidence="2">
    <location>
        <begin position="787"/>
        <end position="799"/>
    </location>
</feature>
<feature type="compositionally biased region" description="Basic and acidic residues" evidence="2">
    <location>
        <begin position="2787"/>
        <end position="2818"/>
    </location>
</feature>
<dbReference type="GO" id="GO:0008017">
    <property type="term" value="F:microtubule binding"/>
    <property type="evidence" value="ECO:0007669"/>
    <property type="project" value="InterPro"/>
</dbReference>
<feature type="coiled-coil region" evidence="1">
    <location>
        <begin position="3543"/>
        <end position="3602"/>
    </location>
</feature>
<dbReference type="Pfam" id="PF25281">
    <property type="entry name" value="MBL_MAP1B"/>
    <property type="match status" value="1"/>
</dbReference>
<feature type="compositionally biased region" description="Basic and acidic residues" evidence="2">
    <location>
        <begin position="2169"/>
        <end position="2198"/>
    </location>
</feature>
<feature type="domain" description="Microtubule-associated protein 1B/S N-terminal" evidence="3">
    <location>
        <begin position="2"/>
        <end position="136"/>
    </location>
</feature>
<dbReference type="InterPro" id="IPR056617">
    <property type="entry name" value="MAP1B/S_N"/>
</dbReference>
<feature type="compositionally biased region" description="Basic and acidic residues" evidence="2">
    <location>
        <begin position="920"/>
        <end position="939"/>
    </location>
</feature>
<feature type="compositionally biased region" description="Basic and acidic residues" evidence="2">
    <location>
        <begin position="2606"/>
        <end position="2637"/>
    </location>
</feature>
<feature type="coiled-coil region" evidence="1">
    <location>
        <begin position="664"/>
        <end position="691"/>
    </location>
</feature>
<feature type="compositionally biased region" description="Polar residues" evidence="2">
    <location>
        <begin position="2938"/>
        <end position="2947"/>
    </location>
</feature>
<feature type="region of interest" description="Disordered" evidence="2">
    <location>
        <begin position="3666"/>
        <end position="3791"/>
    </location>
</feature>
<dbReference type="GO" id="GO:0045202">
    <property type="term" value="C:synapse"/>
    <property type="evidence" value="ECO:0007669"/>
    <property type="project" value="TreeGrafter"/>
</dbReference>
<feature type="compositionally biased region" description="Basic and acidic residues" evidence="2">
    <location>
        <begin position="1949"/>
        <end position="1966"/>
    </location>
</feature>
<feature type="compositionally biased region" description="Basic and acidic residues" evidence="2">
    <location>
        <begin position="3035"/>
        <end position="3124"/>
    </location>
</feature>
<feature type="region of interest" description="Disordered" evidence="2">
    <location>
        <begin position="2606"/>
        <end position="2751"/>
    </location>
</feature>
<feature type="compositionally biased region" description="Basic and acidic residues" evidence="2">
    <location>
        <begin position="3986"/>
        <end position="4001"/>
    </location>
</feature>
<feature type="compositionally biased region" description="Basic and acidic residues" evidence="2">
    <location>
        <begin position="1076"/>
        <end position="1085"/>
    </location>
</feature>
<dbReference type="GO" id="GO:0031114">
    <property type="term" value="P:regulation of microtubule depolymerization"/>
    <property type="evidence" value="ECO:0007669"/>
    <property type="project" value="TreeGrafter"/>
</dbReference>
<evidence type="ECO:0000259" key="3">
    <source>
        <dbReference type="Pfam" id="PF23415"/>
    </source>
</evidence>
<feature type="compositionally biased region" description="Basic and acidic residues" evidence="2">
    <location>
        <begin position="3730"/>
        <end position="3743"/>
    </location>
</feature>
<feature type="coiled-coil region" evidence="1">
    <location>
        <begin position="3258"/>
        <end position="3292"/>
    </location>
</feature>
<feature type="region of interest" description="Disordered" evidence="2">
    <location>
        <begin position="2088"/>
        <end position="2113"/>
    </location>
</feature>
<feature type="compositionally biased region" description="Basic and acidic residues" evidence="2">
    <location>
        <begin position="901"/>
        <end position="913"/>
    </location>
</feature>
<dbReference type="PANTHER" id="PTHR13843">
    <property type="entry name" value="MICROTUBULE-ASSOCIATED PROTEIN"/>
    <property type="match status" value="1"/>
</dbReference>
<feature type="compositionally biased region" description="Basic and acidic residues" evidence="2">
    <location>
        <begin position="2829"/>
        <end position="2864"/>
    </location>
</feature>
<feature type="coiled-coil region" evidence="1">
    <location>
        <begin position="3628"/>
        <end position="3655"/>
    </location>
</feature>
<feature type="region of interest" description="Disordered" evidence="2">
    <location>
        <begin position="2323"/>
        <end position="2395"/>
    </location>
</feature>
<feature type="compositionally biased region" description="Basic and acidic residues" evidence="2">
    <location>
        <begin position="2342"/>
        <end position="2375"/>
    </location>
</feature>
<feature type="compositionally biased region" description="Basic and acidic residues" evidence="2">
    <location>
        <begin position="2325"/>
        <end position="2335"/>
    </location>
</feature>
<dbReference type="GO" id="GO:0005874">
    <property type="term" value="C:microtubule"/>
    <property type="evidence" value="ECO:0007669"/>
    <property type="project" value="InterPro"/>
</dbReference>
<feature type="compositionally biased region" description="Basic and acidic residues" evidence="2">
    <location>
        <begin position="1870"/>
        <end position="1912"/>
    </location>
</feature>
<feature type="region of interest" description="Disordered" evidence="2">
    <location>
        <begin position="1862"/>
        <end position="1912"/>
    </location>
</feature>
<feature type="region of interest" description="Disordered" evidence="2">
    <location>
        <begin position="1160"/>
        <end position="1191"/>
    </location>
</feature>
<feature type="compositionally biased region" description="Low complexity" evidence="2">
    <location>
        <begin position="1385"/>
        <end position="1397"/>
    </location>
</feature>
<feature type="compositionally biased region" description="Basic and acidic residues" evidence="2">
    <location>
        <begin position="3778"/>
        <end position="3791"/>
    </location>
</feature>
<feature type="compositionally biased region" description="Polar residues" evidence="2">
    <location>
        <begin position="1342"/>
        <end position="1363"/>
    </location>
</feature>
<feature type="compositionally biased region" description="Basic and acidic residues" evidence="2">
    <location>
        <begin position="1570"/>
        <end position="1588"/>
    </location>
</feature>
<feature type="region of interest" description="Disordered" evidence="2">
    <location>
        <begin position="3149"/>
        <end position="3239"/>
    </location>
</feature>
<feature type="region of interest" description="Disordered" evidence="2">
    <location>
        <begin position="722"/>
        <end position="888"/>
    </location>
</feature>
<accession>N6T9R7</accession>
<evidence type="ECO:0000256" key="1">
    <source>
        <dbReference type="SAM" id="Coils"/>
    </source>
</evidence>
<feature type="non-terminal residue" evidence="5">
    <location>
        <position position="1"/>
    </location>
</feature>
<feature type="compositionally biased region" description="Basic and acidic residues" evidence="2">
    <location>
        <begin position="1777"/>
        <end position="1791"/>
    </location>
</feature>
<dbReference type="InterPro" id="IPR057480">
    <property type="entry name" value="MAP1A/B/S-like_MBL"/>
</dbReference>
<feature type="compositionally biased region" description="Basic and acidic residues" evidence="2">
    <location>
        <begin position="4103"/>
        <end position="4115"/>
    </location>
</feature>
<feature type="region of interest" description="Disordered" evidence="2">
    <location>
        <begin position="2247"/>
        <end position="2292"/>
    </location>
</feature>
<evidence type="ECO:0000313" key="5">
    <source>
        <dbReference type="EMBL" id="ENN76999.1"/>
    </source>
</evidence>
<dbReference type="OrthoDB" id="5371837at2759"/>
<feature type="region of interest" description="Disordered" evidence="2">
    <location>
        <begin position="1777"/>
        <end position="1819"/>
    </location>
</feature>
<name>N6T9R7_DENPD</name>
<dbReference type="GO" id="GO:0030425">
    <property type="term" value="C:dendrite"/>
    <property type="evidence" value="ECO:0007669"/>
    <property type="project" value="TreeGrafter"/>
</dbReference>
<feature type="region of interest" description="Disordered" evidence="2">
    <location>
        <begin position="2989"/>
        <end position="3124"/>
    </location>
</feature>
<evidence type="ECO:0000256" key="2">
    <source>
        <dbReference type="SAM" id="MobiDB-lite"/>
    </source>
</evidence>
<feature type="region of interest" description="Disordered" evidence="2">
    <location>
        <begin position="901"/>
        <end position="963"/>
    </location>
</feature>
<proteinExistence type="predicted"/>
<feature type="compositionally biased region" description="Low complexity" evidence="2">
    <location>
        <begin position="3718"/>
        <end position="3729"/>
    </location>
</feature>
<feature type="compositionally biased region" description="Basic and acidic residues" evidence="2">
    <location>
        <begin position="1684"/>
        <end position="1694"/>
    </location>
</feature>
<feature type="region of interest" description="Disordered" evidence="2">
    <location>
        <begin position="1064"/>
        <end position="1095"/>
    </location>
</feature>